<dbReference type="Gene3D" id="3.30.470.10">
    <property type="match status" value="1"/>
</dbReference>
<evidence type="ECO:0000313" key="7">
    <source>
        <dbReference type="EMBL" id="WAR02370.1"/>
    </source>
</evidence>
<evidence type="ECO:0000256" key="6">
    <source>
        <dbReference type="ARBA" id="ARBA00023304"/>
    </source>
</evidence>
<evidence type="ECO:0000313" key="8">
    <source>
        <dbReference type="Proteomes" id="UP001164746"/>
    </source>
</evidence>
<sequence>MATRILSPLCSSIKKSLQSFGAQAYSTAPVSSFKASDVEITRTTNPAPKPEVSTLKFGHHFSDHMLEIDYTSTAGWGKPRICPVHNLSLHPAAKCLHYAVELFEGMKAFRGDDDRIRLFRPMENMQRMLRTSERSCLPLFDGRELVELIKKLISIDADWPQLGVSRSSSATLFVLIGPVGPYYPTGMAPVKLLADPKFVRAWPGGSGGFKMGSNYAPTMAVQNVAAEKGCQQVLWLFGDDHQLTEVGAMNLFTFWLLEMFGAGTACVVSPVEGVLYNGEMLKIPTMTNPYVTNRCMKELLDIQLK</sequence>
<dbReference type="Gene3D" id="3.20.10.10">
    <property type="entry name" value="D-amino Acid Aminotransferase, subunit A, domain 2"/>
    <property type="match status" value="2"/>
</dbReference>
<evidence type="ECO:0000256" key="4">
    <source>
        <dbReference type="ARBA" id="ARBA00022679"/>
    </source>
</evidence>
<dbReference type="EMBL" id="CP111015">
    <property type="protein sequence ID" value="WAR02370.1"/>
    <property type="molecule type" value="Genomic_DNA"/>
</dbReference>
<comment type="similarity">
    <text evidence="2">Belongs to the class-IV pyridoxal-phosphate-dependent aminotransferase family.</text>
</comment>
<dbReference type="PANTHER" id="PTHR11825">
    <property type="entry name" value="SUBGROUP IIII AMINOTRANSFERASE"/>
    <property type="match status" value="1"/>
</dbReference>
<comment type="cofactor">
    <cofactor evidence="1">
        <name>pyridoxal 5'-phosphate</name>
        <dbReference type="ChEBI" id="CHEBI:597326"/>
    </cofactor>
</comment>
<keyword evidence="8" id="KW-1185">Reference proteome</keyword>
<dbReference type="SUPFAM" id="SSF56752">
    <property type="entry name" value="D-aminoacid aminotransferase-like PLP-dependent enzymes"/>
    <property type="match status" value="1"/>
</dbReference>
<keyword evidence="5" id="KW-0663">Pyridoxal phosphate</keyword>
<protein>
    <submittedName>
        <fullName evidence="7">BCAT2-like protein</fullName>
    </submittedName>
</protein>
<evidence type="ECO:0000256" key="5">
    <source>
        <dbReference type="ARBA" id="ARBA00022898"/>
    </source>
</evidence>
<keyword evidence="6" id="KW-0028">Amino-acid biosynthesis</keyword>
<proteinExistence type="inferred from homology"/>
<name>A0ABY7DY04_MYAAR</name>
<dbReference type="InterPro" id="IPR043131">
    <property type="entry name" value="BCAT-like_N"/>
</dbReference>
<organism evidence="7 8">
    <name type="scientific">Mya arenaria</name>
    <name type="common">Soft-shell clam</name>
    <dbReference type="NCBI Taxonomy" id="6604"/>
    <lineage>
        <taxon>Eukaryota</taxon>
        <taxon>Metazoa</taxon>
        <taxon>Spiralia</taxon>
        <taxon>Lophotrochozoa</taxon>
        <taxon>Mollusca</taxon>
        <taxon>Bivalvia</taxon>
        <taxon>Autobranchia</taxon>
        <taxon>Heteroconchia</taxon>
        <taxon>Euheterodonta</taxon>
        <taxon>Imparidentia</taxon>
        <taxon>Neoheterodontei</taxon>
        <taxon>Myida</taxon>
        <taxon>Myoidea</taxon>
        <taxon>Myidae</taxon>
        <taxon>Mya</taxon>
    </lineage>
</organism>
<dbReference type="PIRSF" id="PIRSF006468">
    <property type="entry name" value="BCAT1"/>
    <property type="match status" value="1"/>
</dbReference>
<dbReference type="Proteomes" id="UP001164746">
    <property type="component" value="Chromosome 4"/>
</dbReference>
<evidence type="ECO:0000256" key="2">
    <source>
        <dbReference type="ARBA" id="ARBA00009320"/>
    </source>
</evidence>
<reference evidence="7" key="1">
    <citation type="submission" date="2022-11" db="EMBL/GenBank/DDBJ databases">
        <title>Centuries of genome instability and evolution in soft-shell clam transmissible cancer (bioRxiv).</title>
        <authorList>
            <person name="Hart S.F.M."/>
            <person name="Yonemitsu M.A."/>
            <person name="Giersch R.M."/>
            <person name="Beal B.F."/>
            <person name="Arriagada G."/>
            <person name="Davis B.W."/>
            <person name="Ostrander E.A."/>
            <person name="Goff S.P."/>
            <person name="Metzger M.J."/>
        </authorList>
    </citation>
    <scope>NUCLEOTIDE SEQUENCE</scope>
    <source>
        <strain evidence="7">MELC-2E11</strain>
        <tissue evidence="7">Siphon/mantle</tissue>
    </source>
</reference>
<dbReference type="InterPro" id="IPR005786">
    <property type="entry name" value="B_amino_transII"/>
</dbReference>
<evidence type="ECO:0000256" key="3">
    <source>
        <dbReference type="ARBA" id="ARBA00022576"/>
    </source>
</evidence>
<gene>
    <name evidence="7" type="ORF">MAR_008928</name>
</gene>
<keyword evidence="4" id="KW-0808">Transferase</keyword>
<evidence type="ECO:0000256" key="1">
    <source>
        <dbReference type="ARBA" id="ARBA00001933"/>
    </source>
</evidence>
<keyword evidence="3" id="KW-0032">Aminotransferase</keyword>
<accession>A0ABY7DY04</accession>
<dbReference type="InterPro" id="IPR043132">
    <property type="entry name" value="BCAT-like_C"/>
</dbReference>
<dbReference type="PANTHER" id="PTHR11825:SF44">
    <property type="entry name" value="BRANCHED-CHAIN-AMINO-ACID AMINOTRANSFERASE"/>
    <property type="match status" value="1"/>
</dbReference>
<keyword evidence="6" id="KW-0100">Branched-chain amino acid biosynthesis</keyword>
<dbReference type="InterPro" id="IPR036038">
    <property type="entry name" value="Aminotransferase-like"/>
</dbReference>